<dbReference type="WBParaSite" id="SSLN_0001021601-mRNA-1">
    <property type="protein sequence ID" value="SSLN_0001021601-mRNA-1"/>
    <property type="gene ID" value="SSLN_0001021601"/>
</dbReference>
<dbReference type="PANTHER" id="PTHR21027:SF1">
    <property type="entry name" value="TRNA-SPLICING ENDONUCLEASE SUBUNIT SEN54"/>
    <property type="match status" value="1"/>
</dbReference>
<comment type="similarity">
    <text evidence="1">Belongs to the SEN54 family.</text>
</comment>
<name>A0A183T054_SCHSO</name>
<dbReference type="EMBL" id="UYSU01035491">
    <property type="protein sequence ID" value="VDL96237.1"/>
    <property type="molecule type" value="Genomic_DNA"/>
</dbReference>
<dbReference type="Pfam" id="PF12928">
    <property type="entry name" value="tRNA_int_end_N2"/>
    <property type="match status" value="1"/>
</dbReference>
<dbReference type="GO" id="GO:0000379">
    <property type="term" value="P:tRNA-type intron splice site recognition and cleavage"/>
    <property type="evidence" value="ECO:0007669"/>
    <property type="project" value="TreeGrafter"/>
</dbReference>
<evidence type="ECO:0000259" key="3">
    <source>
        <dbReference type="Pfam" id="PF12928"/>
    </source>
</evidence>
<evidence type="ECO:0000256" key="2">
    <source>
        <dbReference type="ARBA" id="ARBA00022694"/>
    </source>
</evidence>
<keyword evidence="2" id="KW-0819">tRNA processing</keyword>
<dbReference type="GO" id="GO:0000214">
    <property type="term" value="C:tRNA-intron endonuclease complex"/>
    <property type="evidence" value="ECO:0007669"/>
    <property type="project" value="TreeGrafter"/>
</dbReference>
<evidence type="ECO:0000313" key="4">
    <source>
        <dbReference type="EMBL" id="VDL96237.1"/>
    </source>
</evidence>
<feature type="domain" description="tRNA-splicing endonuclease subunit Sen54 N-terminal" evidence="3">
    <location>
        <begin position="66"/>
        <end position="116"/>
    </location>
</feature>
<reference evidence="6" key="1">
    <citation type="submission" date="2016-06" db="UniProtKB">
        <authorList>
            <consortium name="WormBaseParasite"/>
        </authorList>
    </citation>
    <scope>IDENTIFICATION</scope>
</reference>
<sequence>MATKDKFLVGKTLLNASLPGRNKDTVPLFKKLNRGDLSEDVKEEIYDHFFSQLNQESSSPNCRPAQGILVKGEKLVEITVLKGKFFHKFGFSRNKALLLYPEEAIYLAEAGSLQVYDLGLPLSLQQLQNAMLDSYTFACYVAYCRLTRLGYILRRRHRITAEPPPTAPLAKILNLGPVSSPESRLFSASQLDNSPDVLVASPSDLRHLTSDANLQDPATTQNEIDVVRSGYFRTFHPQPITYDAYENRGAQDLQQFSKRRLGQPQFVVVVVRGDGRYFITNQAFLDSLELPNSTQVVLAVVDNADLSFHFQKVFSVPKLSFT</sequence>
<accession>A0A183T054</accession>
<organism evidence="6">
    <name type="scientific">Schistocephalus solidus</name>
    <name type="common">Tapeworm</name>
    <dbReference type="NCBI Taxonomy" id="70667"/>
    <lineage>
        <taxon>Eukaryota</taxon>
        <taxon>Metazoa</taxon>
        <taxon>Spiralia</taxon>
        <taxon>Lophotrochozoa</taxon>
        <taxon>Platyhelminthes</taxon>
        <taxon>Cestoda</taxon>
        <taxon>Eucestoda</taxon>
        <taxon>Diphyllobothriidea</taxon>
        <taxon>Diphyllobothriidae</taxon>
        <taxon>Schistocephalus</taxon>
    </lineage>
</organism>
<gene>
    <name evidence="4" type="ORF">SSLN_LOCUS9852</name>
</gene>
<evidence type="ECO:0000313" key="6">
    <source>
        <dbReference type="WBParaSite" id="SSLN_0001021601-mRNA-1"/>
    </source>
</evidence>
<dbReference type="InterPro" id="IPR024336">
    <property type="entry name" value="tRNA_splic_suSen54_N"/>
</dbReference>
<dbReference type="InterPro" id="IPR024337">
    <property type="entry name" value="tRNA_splic_suSen54"/>
</dbReference>
<dbReference type="PANTHER" id="PTHR21027">
    <property type="entry name" value="TRNA-SPLICING ENDONUCLEASE SUBUNIT SEN54"/>
    <property type="match status" value="1"/>
</dbReference>
<keyword evidence="5" id="KW-1185">Reference proteome</keyword>
<dbReference type="AlphaFoldDB" id="A0A183T054"/>
<evidence type="ECO:0000256" key="1">
    <source>
        <dbReference type="ARBA" id="ARBA00005736"/>
    </source>
</evidence>
<dbReference type="OrthoDB" id="408683at2759"/>
<evidence type="ECO:0000313" key="5">
    <source>
        <dbReference type="Proteomes" id="UP000275846"/>
    </source>
</evidence>
<dbReference type="Proteomes" id="UP000275846">
    <property type="component" value="Unassembled WGS sequence"/>
</dbReference>
<proteinExistence type="inferred from homology"/>
<protein>
    <submittedName>
        <fullName evidence="6">tRNA_int_end_N2 domain-containing protein</fullName>
    </submittedName>
</protein>
<reference evidence="4 5" key="2">
    <citation type="submission" date="2018-11" db="EMBL/GenBank/DDBJ databases">
        <authorList>
            <consortium name="Pathogen Informatics"/>
        </authorList>
    </citation>
    <scope>NUCLEOTIDE SEQUENCE [LARGE SCALE GENOMIC DNA]</scope>
    <source>
        <strain evidence="4 5">NST_G2</strain>
    </source>
</reference>
<dbReference type="STRING" id="70667.A0A183T054"/>